<dbReference type="Proteomes" id="UP000242814">
    <property type="component" value="Unassembled WGS sequence"/>
</dbReference>
<name>A0A1D2J2V3_PARBR</name>
<dbReference type="EMBL" id="LZYO01000931">
    <property type="protein sequence ID" value="ODH12620.1"/>
    <property type="molecule type" value="Genomic_DNA"/>
</dbReference>
<sequence>MGHIWQRSTMDTFVNGTLRSQPLALAHGEGMSYIRRHHVREVTLG</sequence>
<reference evidence="1 2" key="1">
    <citation type="submission" date="2016-06" db="EMBL/GenBank/DDBJ databases">
        <authorList>
            <person name="Kjaerup R.B."/>
            <person name="Dalgaard T.S."/>
            <person name="Juul-Madsen H.R."/>
        </authorList>
    </citation>
    <scope>NUCLEOTIDE SEQUENCE [LARGE SCALE GENOMIC DNA]</scope>
    <source>
        <strain evidence="1 2">Pb300</strain>
    </source>
</reference>
<comment type="caution">
    <text evidence="1">The sequence shown here is derived from an EMBL/GenBank/DDBJ whole genome shotgun (WGS) entry which is preliminary data.</text>
</comment>
<evidence type="ECO:0000313" key="1">
    <source>
        <dbReference type="EMBL" id="ODH12620.1"/>
    </source>
</evidence>
<organism evidence="1 2">
    <name type="scientific">Paracoccidioides brasiliensis</name>
    <dbReference type="NCBI Taxonomy" id="121759"/>
    <lineage>
        <taxon>Eukaryota</taxon>
        <taxon>Fungi</taxon>
        <taxon>Dikarya</taxon>
        <taxon>Ascomycota</taxon>
        <taxon>Pezizomycotina</taxon>
        <taxon>Eurotiomycetes</taxon>
        <taxon>Eurotiomycetidae</taxon>
        <taxon>Onygenales</taxon>
        <taxon>Ajellomycetaceae</taxon>
        <taxon>Paracoccidioides</taxon>
    </lineage>
</organism>
<dbReference type="AlphaFoldDB" id="A0A1D2J2V3"/>
<proteinExistence type="predicted"/>
<protein>
    <submittedName>
        <fullName evidence="1">Uncharacterized protein</fullName>
    </submittedName>
</protein>
<accession>A0A1D2J2V3</accession>
<gene>
    <name evidence="1" type="ORF">ACO22_08084</name>
</gene>
<evidence type="ECO:0000313" key="2">
    <source>
        <dbReference type="Proteomes" id="UP000242814"/>
    </source>
</evidence>